<comment type="caution">
    <text evidence="1">The sequence shown here is derived from an EMBL/GenBank/DDBJ whole genome shotgun (WGS) entry which is preliminary data.</text>
</comment>
<reference evidence="2" key="1">
    <citation type="journal article" date="2017" name="bioRxiv">
        <title>Comparative analysis of the genomes of Stylophora pistillata and Acropora digitifera provides evidence for extensive differences between species of corals.</title>
        <authorList>
            <person name="Voolstra C.R."/>
            <person name="Li Y."/>
            <person name="Liew Y.J."/>
            <person name="Baumgarten S."/>
            <person name="Zoccola D."/>
            <person name="Flot J.-F."/>
            <person name="Tambutte S."/>
            <person name="Allemand D."/>
            <person name="Aranda M."/>
        </authorList>
    </citation>
    <scope>NUCLEOTIDE SEQUENCE [LARGE SCALE GENOMIC DNA]</scope>
</reference>
<organism evidence="1 2">
    <name type="scientific">Stylophora pistillata</name>
    <name type="common">Smooth cauliflower coral</name>
    <dbReference type="NCBI Taxonomy" id="50429"/>
    <lineage>
        <taxon>Eukaryota</taxon>
        <taxon>Metazoa</taxon>
        <taxon>Cnidaria</taxon>
        <taxon>Anthozoa</taxon>
        <taxon>Hexacorallia</taxon>
        <taxon>Scleractinia</taxon>
        <taxon>Astrocoeniina</taxon>
        <taxon>Pocilloporidae</taxon>
        <taxon>Stylophora</taxon>
    </lineage>
</organism>
<dbReference type="EMBL" id="LSMT01003049">
    <property type="protein sequence ID" value="PFX11262.1"/>
    <property type="molecule type" value="Genomic_DNA"/>
</dbReference>
<dbReference type="AlphaFoldDB" id="A0A2B4R4V4"/>
<sequence>MDDICGSVDTVVQAQKLTGDVDKVLESRGFAMKGWTFNKVLINTENQEKGFNIFQEEVEEKVLGVIWNYITDEFSFKVKVDLPRLKNRSVDCGIKMTKRTLLSQVARFYDPIG</sequence>
<feature type="non-terminal residue" evidence="1">
    <location>
        <position position="113"/>
    </location>
</feature>
<proteinExistence type="predicted"/>
<evidence type="ECO:0000313" key="1">
    <source>
        <dbReference type="EMBL" id="PFX11262.1"/>
    </source>
</evidence>
<evidence type="ECO:0000313" key="2">
    <source>
        <dbReference type="Proteomes" id="UP000225706"/>
    </source>
</evidence>
<gene>
    <name evidence="1" type="ORF">AWC38_SpisGene25124</name>
</gene>
<accession>A0A2B4R4V4</accession>
<dbReference type="Proteomes" id="UP000225706">
    <property type="component" value="Unassembled WGS sequence"/>
</dbReference>
<protein>
    <submittedName>
        <fullName evidence="1">Uncharacterized protein</fullName>
    </submittedName>
</protein>
<name>A0A2B4R4V4_STYPI</name>
<keyword evidence="2" id="KW-1185">Reference proteome</keyword>